<keyword evidence="5" id="KW-1185">Reference proteome</keyword>
<dbReference type="Gene3D" id="2.40.160.210">
    <property type="entry name" value="Acyl-CoA thioesterase, double hotdog domain"/>
    <property type="match status" value="1"/>
</dbReference>
<evidence type="ECO:0000313" key="5">
    <source>
        <dbReference type="Proteomes" id="UP000594364"/>
    </source>
</evidence>
<evidence type="ECO:0000313" key="4">
    <source>
        <dbReference type="EMBL" id="QPG94207.1"/>
    </source>
</evidence>
<evidence type="ECO:0000256" key="1">
    <source>
        <dbReference type="ARBA" id="ARBA00006538"/>
    </source>
</evidence>
<accession>A0A7S9KKV5</accession>
<evidence type="ECO:0000259" key="3">
    <source>
        <dbReference type="Pfam" id="PF20789"/>
    </source>
</evidence>
<dbReference type="InterPro" id="IPR003703">
    <property type="entry name" value="Acyl_CoA_thio"/>
</dbReference>
<dbReference type="Proteomes" id="UP000594364">
    <property type="component" value="Chromosome 1"/>
</dbReference>
<dbReference type="AlphaFoldDB" id="A0A7S9KKV5"/>
<comment type="similarity">
    <text evidence="1">Belongs to the C/M/P thioester hydrolase family.</text>
</comment>
<dbReference type="InterPro" id="IPR042171">
    <property type="entry name" value="Acyl-CoA_hotdog"/>
</dbReference>
<dbReference type="EMBL" id="CP031385">
    <property type="protein sequence ID" value="QPG94207.1"/>
    <property type="molecule type" value="Genomic_DNA"/>
</dbReference>
<reference evidence="4 5" key="1">
    <citation type="journal article" date="2018" name="PLoS Genet.">
        <title>Repeat elements organise 3D genome structure and mediate transcription in the filamentous fungus Epichloe festucae.</title>
        <authorList>
            <person name="Winter D.J."/>
            <person name="Ganley A.R.D."/>
            <person name="Young C.A."/>
            <person name="Liachko I."/>
            <person name="Schardl C.L."/>
            <person name="Dupont P.Y."/>
            <person name="Berry D."/>
            <person name="Ram A."/>
            <person name="Scott B."/>
            <person name="Cox M.P."/>
        </authorList>
    </citation>
    <scope>NUCLEOTIDE SEQUENCE [LARGE SCALE GENOMIC DNA]</scope>
    <source>
        <strain evidence="4 5">Fl1</strain>
    </source>
</reference>
<dbReference type="InterPro" id="IPR029069">
    <property type="entry name" value="HotDog_dom_sf"/>
</dbReference>
<dbReference type="PANTHER" id="PTHR11066">
    <property type="entry name" value="ACYL-COA THIOESTERASE"/>
    <property type="match status" value="1"/>
</dbReference>
<gene>
    <name evidence="4" type="ORF">C2857_005375</name>
</gene>
<dbReference type="GO" id="GO:0005782">
    <property type="term" value="C:peroxisomal matrix"/>
    <property type="evidence" value="ECO:0007669"/>
    <property type="project" value="UniProtKB-SubCell"/>
</dbReference>
<dbReference type="OrthoDB" id="68328at2759"/>
<sequence>MVEFKDGFAAAQERAIAAYREWPRKSFAEFMELVSIPDHVCKQGKGIKRFMSRQPAWLEGKELPWDVLFQSIKGPRPRHTGLGVFGGCVYAQASLAAARAVEEEERQQKEATGEAKPRPGIHSIQGIFTKPGLVDRPFVFDVCGIMSARTFLGCRVDVRQPKQPSSNPAGPFPDSDAGLPLSDICFSCITTFKRPADGADDVQSPESAQKRYADILSQRAPDQWEPAPLSDVDIITALFPGAGHGAFPMLDMYKVDMSEYNENKEVPDRRQLILYRPMKPIPKDDVNGHIACHAFEADRNGLTMLANQLGYGFNMGMSASLSYSFFVHTNPQDAVMDGEGWWIQEINWPRVGASRGMLESRIWSPDGKHVASAYQDGIIVPARAPREARQTKL</sequence>
<organism evidence="4 5">
    <name type="scientific">Epichloe festucae (strain Fl1)</name>
    <dbReference type="NCBI Taxonomy" id="877507"/>
    <lineage>
        <taxon>Eukaryota</taxon>
        <taxon>Fungi</taxon>
        <taxon>Dikarya</taxon>
        <taxon>Ascomycota</taxon>
        <taxon>Pezizomycotina</taxon>
        <taxon>Sordariomycetes</taxon>
        <taxon>Hypocreomycetidae</taxon>
        <taxon>Hypocreales</taxon>
        <taxon>Clavicipitaceae</taxon>
        <taxon>Epichloe</taxon>
    </lineage>
</organism>
<dbReference type="PANTHER" id="PTHR11066:SF64">
    <property type="entry name" value="ACYL-COA THIOESTERASE (AFU_ORTHOLOGUE AFUA_1G12060)"/>
    <property type="match status" value="1"/>
</dbReference>
<protein>
    <recommendedName>
        <fullName evidence="3">Acyl-CoA thioesterase-like C-terminal domain-containing protein</fullName>
    </recommendedName>
</protein>
<evidence type="ECO:0000256" key="2">
    <source>
        <dbReference type="SAM" id="MobiDB-lite"/>
    </source>
</evidence>
<feature type="domain" description="Acyl-CoA thioesterase-like C-terminal" evidence="3">
    <location>
        <begin position="310"/>
        <end position="378"/>
    </location>
</feature>
<dbReference type="InterPro" id="IPR049450">
    <property type="entry name" value="ACOT8-like_C"/>
</dbReference>
<dbReference type="CDD" id="cd03444">
    <property type="entry name" value="Thioesterase_II_repeat1"/>
    <property type="match status" value="1"/>
</dbReference>
<proteinExistence type="inferred from homology"/>
<dbReference type="GO" id="GO:0009062">
    <property type="term" value="P:fatty acid catabolic process"/>
    <property type="evidence" value="ECO:0007669"/>
    <property type="project" value="TreeGrafter"/>
</dbReference>
<dbReference type="Pfam" id="PF20789">
    <property type="entry name" value="4HBT_3C"/>
    <property type="match status" value="1"/>
</dbReference>
<dbReference type="GO" id="GO:0006637">
    <property type="term" value="P:acyl-CoA metabolic process"/>
    <property type="evidence" value="ECO:0007669"/>
    <property type="project" value="InterPro"/>
</dbReference>
<feature type="region of interest" description="Disordered" evidence="2">
    <location>
        <begin position="102"/>
        <end position="122"/>
    </location>
</feature>
<dbReference type="GO" id="GO:0047617">
    <property type="term" value="F:fatty acyl-CoA hydrolase activity"/>
    <property type="evidence" value="ECO:0007669"/>
    <property type="project" value="InterPro"/>
</dbReference>
<feature type="compositionally biased region" description="Basic and acidic residues" evidence="2">
    <location>
        <begin position="106"/>
        <end position="117"/>
    </location>
</feature>
<dbReference type="SUPFAM" id="SSF54637">
    <property type="entry name" value="Thioesterase/thiol ester dehydrase-isomerase"/>
    <property type="match status" value="2"/>
</dbReference>
<name>A0A7S9KKV5_EPIFF</name>